<dbReference type="EMBL" id="AYTS01000041">
    <property type="protein sequence ID" value="OOP57197.1"/>
    <property type="molecule type" value="Genomic_DNA"/>
</dbReference>
<sequence>MSTAVADVELDKLLEVETLSRETVTYIKNLVYSSKEMRENMDEKIASLRASIKKGHDGAEAKDAILLLGISEWIVGNVKEASELLKEVKSRKIAAYYLGKCYQELGDYGQALECFERAKKTDSEEFDICMDIAETKRLANHSEEALKIIKSFSQSQGDNPEFHYQLGHCLETLGEYDNALNHYEQSLRLDPNYAKSLFRLAFNYDLNGEDEKAIEYYEQCINVCPSHKNAFINLGVLYEDSGNFDDAIYCFETVLDAEPNDPRALLFLKDAKASMNMYYDEEISRKQGKESEVLNIPISDFELSVRSKNCLEKMNIRTLRDLTRISEIDLLSFKNFGETSLNEIKIILSQKGLRLGQALESDRETEVFGSKNTEKDTGAIETVLELGLSTRCRNALSKAGIETIKDLVENTEQELDQKGIKQNYLDEIRSRLSEIGLILKTVGNDNAELDESITE</sequence>
<evidence type="ECO:0000259" key="4">
    <source>
        <dbReference type="Pfam" id="PF03118"/>
    </source>
</evidence>
<gene>
    <name evidence="5" type="ORF">AYP45_04850</name>
</gene>
<keyword evidence="2 3" id="KW-0802">TPR repeat</keyword>
<dbReference type="Gene3D" id="1.25.40.10">
    <property type="entry name" value="Tetratricopeptide repeat domain"/>
    <property type="match status" value="1"/>
</dbReference>
<dbReference type="InterPro" id="IPR019734">
    <property type="entry name" value="TPR_rpt"/>
</dbReference>
<dbReference type="SUPFAM" id="SSF48452">
    <property type="entry name" value="TPR-like"/>
    <property type="match status" value="2"/>
</dbReference>
<keyword evidence="1" id="KW-0677">Repeat</keyword>
<dbReference type="Pfam" id="PF03118">
    <property type="entry name" value="RNA_pol_A_CTD"/>
    <property type="match status" value="2"/>
</dbReference>
<dbReference type="SUPFAM" id="SSF47789">
    <property type="entry name" value="C-terminal domain of RNA polymerase alpha subunit"/>
    <property type="match status" value="2"/>
</dbReference>
<dbReference type="SMART" id="SM00028">
    <property type="entry name" value="TPR"/>
    <property type="match status" value="4"/>
</dbReference>
<comment type="caution">
    <text evidence="5">The sequence shown here is derived from an EMBL/GenBank/DDBJ whole genome shotgun (WGS) entry which is preliminary data.</text>
</comment>
<evidence type="ECO:0000256" key="1">
    <source>
        <dbReference type="ARBA" id="ARBA00022737"/>
    </source>
</evidence>
<dbReference type="Pfam" id="PF13181">
    <property type="entry name" value="TPR_8"/>
    <property type="match status" value="1"/>
</dbReference>
<evidence type="ECO:0000313" key="6">
    <source>
        <dbReference type="Proteomes" id="UP000189681"/>
    </source>
</evidence>
<feature type="repeat" description="TPR" evidence="3">
    <location>
        <begin position="160"/>
        <end position="193"/>
    </location>
</feature>
<dbReference type="PROSITE" id="PS50293">
    <property type="entry name" value="TPR_REGION"/>
    <property type="match status" value="2"/>
</dbReference>
<feature type="domain" description="RNA polymerase alpha subunit C-terminal" evidence="4">
    <location>
        <begin position="382"/>
        <end position="434"/>
    </location>
</feature>
<dbReference type="Pfam" id="PF07719">
    <property type="entry name" value="TPR_2"/>
    <property type="match status" value="2"/>
</dbReference>
<dbReference type="GO" id="GO:0006351">
    <property type="term" value="P:DNA-templated transcription"/>
    <property type="evidence" value="ECO:0007669"/>
    <property type="project" value="InterPro"/>
</dbReference>
<feature type="repeat" description="TPR" evidence="3">
    <location>
        <begin position="228"/>
        <end position="261"/>
    </location>
</feature>
<dbReference type="Proteomes" id="UP000189681">
    <property type="component" value="Unassembled WGS sequence"/>
</dbReference>
<feature type="repeat" description="TPR" evidence="3">
    <location>
        <begin position="194"/>
        <end position="227"/>
    </location>
</feature>
<organism evidence="5 6">
    <name type="scientific">Candidatus Brocadia carolinensis</name>
    <dbReference type="NCBI Taxonomy" id="1004156"/>
    <lineage>
        <taxon>Bacteria</taxon>
        <taxon>Pseudomonadati</taxon>
        <taxon>Planctomycetota</taxon>
        <taxon>Candidatus Brocadiia</taxon>
        <taxon>Candidatus Brocadiales</taxon>
        <taxon>Candidatus Brocadiaceae</taxon>
        <taxon>Candidatus Brocadia</taxon>
    </lineage>
</organism>
<dbReference type="PANTHER" id="PTHR12558">
    <property type="entry name" value="CELL DIVISION CYCLE 16,23,27"/>
    <property type="match status" value="1"/>
</dbReference>
<dbReference type="GO" id="GO:0003899">
    <property type="term" value="F:DNA-directed RNA polymerase activity"/>
    <property type="evidence" value="ECO:0007669"/>
    <property type="project" value="InterPro"/>
</dbReference>
<dbReference type="STRING" id="1004156.AYP45_04850"/>
<proteinExistence type="predicted"/>
<dbReference type="Pfam" id="PF00515">
    <property type="entry name" value="TPR_1"/>
    <property type="match status" value="1"/>
</dbReference>
<dbReference type="PROSITE" id="PS50005">
    <property type="entry name" value="TPR"/>
    <property type="match status" value="4"/>
</dbReference>
<dbReference type="Gene3D" id="1.10.150.20">
    <property type="entry name" value="5' to 3' exonuclease, C-terminal subdomain"/>
    <property type="match status" value="2"/>
</dbReference>
<accession>A0A1V4AVQ1</accession>
<dbReference type="AlphaFoldDB" id="A0A1V4AVQ1"/>
<protein>
    <recommendedName>
        <fullName evidence="4">RNA polymerase alpha subunit C-terminal domain-containing protein</fullName>
    </recommendedName>
</protein>
<evidence type="ECO:0000256" key="2">
    <source>
        <dbReference type="ARBA" id="ARBA00022803"/>
    </source>
</evidence>
<reference evidence="5 6" key="1">
    <citation type="journal article" date="2017" name="Water Res.">
        <title>Discovery and metagenomic analysis of an anammox bacterial enrichment related to Candidatus "Brocadia caroliniensis" in a full-scale glycerol-fed nitritation-denitritation separate centrate treatment process.</title>
        <authorList>
            <person name="Park H."/>
            <person name="Brotto A.C."/>
            <person name="van Loosdrecht M.C."/>
            <person name="Chandran K."/>
        </authorList>
    </citation>
    <scope>NUCLEOTIDE SEQUENCE [LARGE SCALE GENOMIC DNA]</scope>
    <source>
        <strain evidence="5">26THWARD</strain>
    </source>
</reference>
<evidence type="ECO:0000256" key="3">
    <source>
        <dbReference type="PROSITE-ProRule" id="PRU00339"/>
    </source>
</evidence>
<dbReference type="InterPro" id="IPR013105">
    <property type="entry name" value="TPR_2"/>
</dbReference>
<evidence type="ECO:0000313" key="5">
    <source>
        <dbReference type="EMBL" id="OOP57197.1"/>
    </source>
</evidence>
<dbReference type="GO" id="GO:0003677">
    <property type="term" value="F:DNA binding"/>
    <property type="evidence" value="ECO:0007669"/>
    <property type="project" value="InterPro"/>
</dbReference>
<dbReference type="InterPro" id="IPR011990">
    <property type="entry name" value="TPR-like_helical_dom_sf"/>
</dbReference>
<dbReference type="InterPro" id="IPR011260">
    <property type="entry name" value="RNAP_asu_C"/>
</dbReference>
<feature type="repeat" description="TPR" evidence="3">
    <location>
        <begin position="92"/>
        <end position="125"/>
    </location>
</feature>
<feature type="domain" description="RNA polymerase alpha subunit C-terminal" evidence="4">
    <location>
        <begin position="287"/>
        <end position="349"/>
    </location>
</feature>
<name>A0A1V4AVQ1_9BACT</name>
<dbReference type="PANTHER" id="PTHR12558:SF13">
    <property type="entry name" value="CELL DIVISION CYCLE PROTEIN 27 HOMOLOG"/>
    <property type="match status" value="1"/>
</dbReference>